<evidence type="ECO:0000259" key="10">
    <source>
        <dbReference type="Pfam" id="PF17764"/>
    </source>
</evidence>
<dbReference type="PATRIC" id="fig|1246995.3.peg.6189"/>
<dbReference type="eggNOG" id="COG1198">
    <property type="taxonomic scope" value="Bacteria"/>
</dbReference>
<keyword evidence="4 8" id="KW-0547">Nucleotide-binding</keyword>
<evidence type="ECO:0000256" key="2">
    <source>
        <dbReference type="ARBA" id="ARBA00022705"/>
    </source>
</evidence>
<feature type="compositionally biased region" description="Basic and acidic residues" evidence="9">
    <location>
        <begin position="247"/>
        <end position="260"/>
    </location>
</feature>
<sequence>MKAAKAAKPKPDREPAARLPIARVSVEVPLAHLDRPFDYLVSVADDEAAQPGVRVKVRFAGQLVNGFLLERVESSPHGGKLAYLDKVVSPERILDPEVARLARAVADRYAGNLSDVLRLAVPPRHARVESQAQPAVASPASVVTAPQDDPGEPGAISSPGSASDVADPGDEPSRVSVPAADREGPTSVKLGLREPGDGVEDAPVNGLPPPVSATNGGVPGELSGAGADFSGLDNSTEGAPDASGGEDLCRATEDSERQERSGQPSPVGVSAPPSGTEADPATGELAEPDAGLGAAAGAGSLEGRSAEPSPNAGSAETAVQHGWGIYPTGDAFLHALGEGRAARAVWSALPGEDWPARIAEAAGATVRGGRGVVIVVADARDLERVDRALSKVLGDGRHVALNAAAGPAERYRRFLAASRHRVSVVAGTRAAMFAPVADLGLVVIWDDGDDLHAEPRAPYPHARDVLLTRAQLAGCAALVAGFARTGEAQLLLETGWAKEIVANRDTLRARSPLIAPTGDDPQLARDPGAVTARLPSLAWQAARGALQAGAPVLVQVPRRGYLPSTACAECRTPARCPHCSGPLGLAGSRDVPACHWCGRAAADYACPACGGRRLRASITGARRTAEELGRAFPGVPVRTSGRDEILDTVPGEASLIVATPGAEPVAEGGYGAVLLLDTWALLSRANLRAAEETMRRWLSAAALAKPGPAGGRVVVVADGSLAPVQALLRWDPGWFAARELAERRELGFPPAARMASLTGTAEAVAEFLDAARLPEEVEVLGPVPAQEEQERMLLRVSRGRAAELARLLHEAAAVRSVKKSALPVRIQIDPAELL</sequence>
<feature type="binding site" evidence="8">
    <location>
        <position position="567"/>
    </location>
    <ligand>
        <name>Zn(2+)</name>
        <dbReference type="ChEBI" id="CHEBI:29105"/>
        <label>1</label>
    </ligand>
</feature>
<feature type="compositionally biased region" description="Low complexity" evidence="9">
    <location>
        <begin position="283"/>
        <end position="303"/>
    </location>
</feature>
<dbReference type="Pfam" id="PF17764">
    <property type="entry name" value="PriA_3primeBD"/>
    <property type="match status" value="1"/>
</dbReference>
<dbReference type="GO" id="GO:0003677">
    <property type="term" value="F:DNA binding"/>
    <property type="evidence" value="ECO:0007669"/>
    <property type="project" value="UniProtKB-UniRule"/>
</dbReference>
<dbReference type="GO" id="GO:1990077">
    <property type="term" value="C:primosome complex"/>
    <property type="evidence" value="ECO:0007669"/>
    <property type="project" value="UniProtKB-UniRule"/>
</dbReference>
<feature type="binding site" evidence="8">
    <location>
        <position position="576"/>
    </location>
    <ligand>
        <name>Zn(2+)</name>
        <dbReference type="ChEBI" id="CHEBI:29105"/>
        <label>2</label>
    </ligand>
</feature>
<evidence type="ECO:0000256" key="9">
    <source>
        <dbReference type="SAM" id="MobiDB-lite"/>
    </source>
</evidence>
<evidence type="ECO:0000256" key="6">
    <source>
        <dbReference type="ARBA" id="ARBA00022840"/>
    </source>
</evidence>
<evidence type="ECO:0000313" key="12">
    <source>
        <dbReference type="Proteomes" id="UP000017746"/>
    </source>
</evidence>
<dbReference type="HAMAP" id="MF_00983">
    <property type="entry name" value="PriA"/>
    <property type="match status" value="1"/>
</dbReference>
<dbReference type="Gene3D" id="3.40.50.300">
    <property type="entry name" value="P-loop containing nucleotide triphosphate hydrolases"/>
    <property type="match status" value="1"/>
</dbReference>
<evidence type="ECO:0000256" key="1">
    <source>
        <dbReference type="ARBA" id="ARBA00022515"/>
    </source>
</evidence>
<dbReference type="Proteomes" id="UP000017746">
    <property type="component" value="Chromosome"/>
</dbReference>
<feature type="binding site" evidence="8">
    <location>
        <position position="570"/>
    </location>
    <ligand>
        <name>Zn(2+)</name>
        <dbReference type="ChEBI" id="CHEBI:29105"/>
        <label>1</label>
    </ligand>
</feature>
<dbReference type="EMBL" id="CP006272">
    <property type="protein sequence ID" value="AGZ44374.1"/>
    <property type="molecule type" value="Genomic_DNA"/>
</dbReference>
<dbReference type="PANTHER" id="PTHR30580">
    <property type="entry name" value="PRIMOSOMAL PROTEIN N"/>
    <property type="match status" value="1"/>
</dbReference>
<accession>U5W5F2</accession>
<dbReference type="GO" id="GO:0043138">
    <property type="term" value="F:3'-5' DNA helicase activity"/>
    <property type="evidence" value="ECO:0007669"/>
    <property type="project" value="TreeGrafter"/>
</dbReference>
<feature type="compositionally biased region" description="Low complexity" evidence="9">
    <location>
        <begin position="261"/>
        <end position="275"/>
    </location>
</feature>
<dbReference type="GO" id="GO:0006310">
    <property type="term" value="P:DNA recombination"/>
    <property type="evidence" value="ECO:0007669"/>
    <property type="project" value="InterPro"/>
</dbReference>
<dbReference type="HOGENOM" id="CLU_015485_1_0_11"/>
<dbReference type="InterPro" id="IPR042115">
    <property type="entry name" value="PriA_3primeBD_sf"/>
</dbReference>
<dbReference type="InterPro" id="IPR005259">
    <property type="entry name" value="PriA"/>
</dbReference>
<evidence type="ECO:0000256" key="8">
    <source>
        <dbReference type="HAMAP-Rule" id="MF_00983"/>
    </source>
</evidence>
<gene>
    <name evidence="8" type="primary">priA</name>
    <name evidence="11" type="ORF">AFR_30570</name>
</gene>
<reference evidence="11 12" key="1">
    <citation type="journal article" date="2014" name="J. Biotechnol.">
        <title>Complete genome sequence of the actinobacterium Actinoplanes friuliensis HAG 010964, producer of the lipopeptide antibiotic friulimycin.</title>
        <authorList>
            <person name="Ruckert C."/>
            <person name="Szczepanowski R."/>
            <person name="Albersmeier A."/>
            <person name="Goesmann A."/>
            <person name="Fischer N."/>
            <person name="Steinkamper A."/>
            <person name="Puhler A."/>
            <person name="Biener R."/>
            <person name="Schwartz D."/>
            <person name="Kalinowski J."/>
        </authorList>
    </citation>
    <scope>NUCLEOTIDE SEQUENCE [LARGE SCALE GENOMIC DNA]</scope>
    <source>
        <strain evidence="11 12">DSM 7358</strain>
    </source>
</reference>
<evidence type="ECO:0000313" key="11">
    <source>
        <dbReference type="EMBL" id="AGZ44374.1"/>
    </source>
</evidence>
<keyword evidence="3 8" id="KW-0479">Metal-binding</keyword>
<dbReference type="InterPro" id="IPR041222">
    <property type="entry name" value="PriA_3primeBD"/>
</dbReference>
<dbReference type="AlphaFoldDB" id="U5W5F2"/>
<dbReference type="KEGG" id="afs:AFR_30570"/>
<proteinExistence type="inferred from homology"/>
<feature type="region of interest" description="Disordered" evidence="9">
    <location>
        <begin position="128"/>
        <end position="316"/>
    </location>
</feature>
<comment type="subunit">
    <text evidence="8">Component of the replication restart primosome.</text>
</comment>
<keyword evidence="1 8" id="KW-0639">Primosome</keyword>
<comment type="similarity">
    <text evidence="8">Belongs to the helicase family. PriA subfamily.</text>
</comment>
<dbReference type="Gene3D" id="3.40.1440.60">
    <property type="entry name" value="PriA, 3(prime) DNA-binding domain"/>
    <property type="match status" value="1"/>
</dbReference>
<feature type="domain" description="Primosomal protein N' 3' DNA-binding" evidence="10">
    <location>
        <begin position="24"/>
        <end position="122"/>
    </location>
</feature>
<feature type="binding site" evidence="8">
    <location>
        <position position="606"/>
    </location>
    <ligand>
        <name>Zn(2+)</name>
        <dbReference type="ChEBI" id="CHEBI:29105"/>
        <label>1</label>
    </ligand>
</feature>
<feature type="compositionally biased region" description="Low complexity" evidence="9">
    <location>
        <begin position="130"/>
        <end position="147"/>
    </location>
</feature>
<keyword evidence="6 8" id="KW-0067">ATP-binding</keyword>
<keyword evidence="7 8" id="KW-0238">DNA-binding</keyword>
<keyword evidence="2 8" id="KW-0235">DNA replication</keyword>
<organism evidence="11 12">
    <name type="scientific">Actinoplanes friuliensis DSM 7358</name>
    <dbReference type="NCBI Taxonomy" id="1246995"/>
    <lineage>
        <taxon>Bacteria</taxon>
        <taxon>Bacillati</taxon>
        <taxon>Actinomycetota</taxon>
        <taxon>Actinomycetes</taxon>
        <taxon>Micromonosporales</taxon>
        <taxon>Micromonosporaceae</taxon>
        <taxon>Actinoplanes</taxon>
    </lineage>
</organism>
<evidence type="ECO:0000256" key="3">
    <source>
        <dbReference type="ARBA" id="ARBA00022723"/>
    </source>
</evidence>
<keyword evidence="5 8" id="KW-0862">Zinc</keyword>
<evidence type="ECO:0000256" key="7">
    <source>
        <dbReference type="ARBA" id="ARBA00023125"/>
    </source>
</evidence>
<dbReference type="PANTHER" id="PTHR30580:SF0">
    <property type="entry name" value="PRIMOSOMAL PROTEIN N"/>
    <property type="match status" value="1"/>
</dbReference>
<feature type="binding site" evidence="8">
    <location>
        <position position="597"/>
    </location>
    <ligand>
        <name>Zn(2+)</name>
        <dbReference type="ChEBI" id="CHEBI:29105"/>
        <label>2</label>
    </ligand>
</feature>
<feature type="binding site" evidence="8">
    <location>
        <position position="594"/>
    </location>
    <ligand>
        <name>Zn(2+)</name>
        <dbReference type="ChEBI" id="CHEBI:29105"/>
        <label>2</label>
    </ligand>
</feature>
<dbReference type="GO" id="GO:0005524">
    <property type="term" value="F:ATP binding"/>
    <property type="evidence" value="ECO:0007669"/>
    <property type="project" value="UniProtKB-UniRule"/>
</dbReference>
<evidence type="ECO:0000256" key="4">
    <source>
        <dbReference type="ARBA" id="ARBA00022741"/>
    </source>
</evidence>
<dbReference type="GO" id="GO:0006270">
    <property type="term" value="P:DNA replication initiation"/>
    <property type="evidence" value="ECO:0007669"/>
    <property type="project" value="TreeGrafter"/>
</dbReference>
<comment type="caution">
    <text evidence="8">As this protein does not have any detectable helicase domains, it probably does not have helicase activity.</text>
</comment>
<dbReference type="GO" id="GO:0006269">
    <property type="term" value="P:DNA replication, synthesis of primer"/>
    <property type="evidence" value="ECO:0007669"/>
    <property type="project" value="UniProtKB-KW"/>
</dbReference>
<dbReference type="GO" id="GO:0006302">
    <property type="term" value="P:double-strand break repair"/>
    <property type="evidence" value="ECO:0007669"/>
    <property type="project" value="InterPro"/>
</dbReference>
<dbReference type="InterPro" id="IPR027417">
    <property type="entry name" value="P-loop_NTPase"/>
</dbReference>
<protein>
    <recommendedName>
        <fullName evidence="8">Probable replication restart protein PriA</fullName>
    </recommendedName>
    <alternativeName>
        <fullName evidence="8">Putative ATP-dependent DNA helicase PriA</fullName>
    </alternativeName>
</protein>
<name>U5W5F2_9ACTN</name>
<comment type="cofactor">
    <cofactor evidence="8">
        <name>Zn(2+)</name>
        <dbReference type="ChEBI" id="CHEBI:29105"/>
    </cofactor>
    <text evidence="8">Binds 2 zinc ions per subunit.</text>
</comment>
<comment type="function">
    <text evidence="8">Initiates the restart of stalled replication forks, which reloads the replicative helicase on sites other than the origin of replication. Recognizes and binds to abandoned replication forks and remodels them to uncover a helicase loading site. Promotes assembly of the primosome at these replication forks.</text>
</comment>
<evidence type="ECO:0000256" key="5">
    <source>
        <dbReference type="ARBA" id="ARBA00022833"/>
    </source>
</evidence>
<feature type="binding site" evidence="8">
    <location>
        <position position="609"/>
    </location>
    <ligand>
        <name>Zn(2+)</name>
        <dbReference type="ChEBI" id="CHEBI:29105"/>
        <label>1</label>
    </ligand>
</feature>
<feature type="binding site" evidence="8">
    <location>
        <position position="579"/>
    </location>
    <ligand>
        <name>Zn(2+)</name>
        <dbReference type="ChEBI" id="CHEBI:29105"/>
        <label>2</label>
    </ligand>
</feature>
<dbReference type="GO" id="GO:0008270">
    <property type="term" value="F:zinc ion binding"/>
    <property type="evidence" value="ECO:0007669"/>
    <property type="project" value="UniProtKB-UniRule"/>
</dbReference>
<keyword evidence="12" id="KW-1185">Reference proteome</keyword>
<dbReference type="STRING" id="1246995.AFR_30570"/>